<comment type="caution">
    <text evidence="2">The sequence shown here is derived from an EMBL/GenBank/DDBJ whole genome shotgun (WGS) entry which is preliminary data.</text>
</comment>
<dbReference type="PANTHER" id="PTHR46825:SF7">
    <property type="entry name" value="D-ALANYL-D-ALANINE CARBOXYPEPTIDASE"/>
    <property type="match status" value="1"/>
</dbReference>
<name>A0A9X2JYE8_9ACTN</name>
<evidence type="ECO:0000259" key="1">
    <source>
        <dbReference type="Pfam" id="PF00144"/>
    </source>
</evidence>
<proteinExistence type="predicted"/>
<keyword evidence="2" id="KW-0121">Carboxypeptidase</keyword>
<dbReference type="InterPro" id="IPR050491">
    <property type="entry name" value="AmpC-like"/>
</dbReference>
<organism evidence="2 3">
    <name type="scientific">Nonomuraea thailandensis</name>
    <dbReference type="NCBI Taxonomy" id="1188745"/>
    <lineage>
        <taxon>Bacteria</taxon>
        <taxon>Bacillati</taxon>
        <taxon>Actinomycetota</taxon>
        <taxon>Actinomycetes</taxon>
        <taxon>Streptosporangiales</taxon>
        <taxon>Streptosporangiaceae</taxon>
        <taxon>Nonomuraea</taxon>
    </lineage>
</organism>
<dbReference type="EMBL" id="JAMZEB010000001">
    <property type="protein sequence ID" value="MCP2353738.1"/>
    <property type="molecule type" value="Genomic_DNA"/>
</dbReference>
<dbReference type="AlphaFoldDB" id="A0A9X2JYE8"/>
<dbReference type="InterPro" id="IPR012338">
    <property type="entry name" value="Beta-lactam/transpept-like"/>
</dbReference>
<keyword evidence="3" id="KW-1185">Reference proteome</keyword>
<feature type="domain" description="Beta-lactamase-related" evidence="1">
    <location>
        <begin position="35"/>
        <end position="330"/>
    </location>
</feature>
<protein>
    <submittedName>
        <fullName evidence="2">D-alanyl-D-alanine carboxypeptidase</fullName>
        <ecNumber evidence="2">3.4.16.4</ecNumber>
    </submittedName>
</protein>
<keyword evidence="2" id="KW-0378">Hydrolase</keyword>
<keyword evidence="2" id="KW-0645">Protease</keyword>
<reference evidence="2" key="1">
    <citation type="submission" date="2022-06" db="EMBL/GenBank/DDBJ databases">
        <title>Sequencing the genomes of 1000 actinobacteria strains.</title>
        <authorList>
            <person name="Klenk H.-P."/>
        </authorList>
    </citation>
    <scope>NUCLEOTIDE SEQUENCE</scope>
    <source>
        <strain evidence="2">DSM 46694</strain>
    </source>
</reference>
<sequence length="365" mass="39238">MAGLAIALAGLPAAAAEQAPYQMELDAVVRAGAVNASAEVVSAGARWQGSSGVRDLRTERPAPVNGRVRIGSTTKTFVATVLLQLVGEGRLRLEDSVERYLPQLVPNGDAITVRQLLSHTSGLFDYLEDQQAVPLTGAAFLKQTRFRTFKPHELVKIATRHEPYFRPGASFRYSNTGYVLAGLLIGKVTGRPYGEEIERRILRPLGLTQTTVPGTSTAVPGPHPHGYLTLGSGDSVEKVDVTRLNPSWAFSAGEMISTPRDLNRFFQALLGGKLLGPAQLQTMRTAVAIDPQGVAYGMGLWSQTRPCGAKVWGHGGRLPGYKTTVLRSDDGERALTLAYSPSTANGVPEFLASEELIDKVFCGKR</sequence>
<evidence type="ECO:0000313" key="3">
    <source>
        <dbReference type="Proteomes" id="UP001139648"/>
    </source>
</evidence>
<dbReference type="InterPro" id="IPR001466">
    <property type="entry name" value="Beta-lactam-related"/>
</dbReference>
<dbReference type="Proteomes" id="UP001139648">
    <property type="component" value="Unassembled WGS sequence"/>
</dbReference>
<dbReference type="SUPFAM" id="SSF56601">
    <property type="entry name" value="beta-lactamase/transpeptidase-like"/>
    <property type="match status" value="1"/>
</dbReference>
<accession>A0A9X2JYE8</accession>
<gene>
    <name evidence="2" type="ORF">HD597_000758</name>
</gene>
<dbReference type="PANTHER" id="PTHR46825">
    <property type="entry name" value="D-ALANYL-D-ALANINE-CARBOXYPEPTIDASE/ENDOPEPTIDASE AMPH"/>
    <property type="match status" value="1"/>
</dbReference>
<dbReference type="Gene3D" id="3.40.710.10">
    <property type="entry name" value="DD-peptidase/beta-lactamase superfamily"/>
    <property type="match status" value="1"/>
</dbReference>
<dbReference type="Pfam" id="PF00144">
    <property type="entry name" value="Beta-lactamase"/>
    <property type="match status" value="1"/>
</dbReference>
<dbReference type="EC" id="3.4.16.4" evidence="2"/>
<dbReference type="RefSeq" id="WP_253740246.1">
    <property type="nucleotide sequence ID" value="NZ_BAABKA010000010.1"/>
</dbReference>
<dbReference type="GO" id="GO:0009002">
    <property type="term" value="F:serine-type D-Ala-D-Ala carboxypeptidase activity"/>
    <property type="evidence" value="ECO:0007669"/>
    <property type="project" value="UniProtKB-EC"/>
</dbReference>
<evidence type="ECO:0000313" key="2">
    <source>
        <dbReference type="EMBL" id="MCP2353738.1"/>
    </source>
</evidence>